<proteinExistence type="predicted"/>
<evidence type="ECO:0000313" key="1">
    <source>
        <dbReference type="EMBL" id="GAA4482928.1"/>
    </source>
</evidence>
<evidence type="ECO:0008006" key="3">
    <source>
        <dbReference type="Google" id="ProtNLM"/>
    </source>
</evidence>
<dbReference type="EMBL" id="BAABFB010000050">
    <property type="protein sequence ID" value="GAA4482928.1"/>
    <property type="molecule type" value="Genomic_DNA"/>
</dbReference>
<evidence type="ECO:0000313" key="2">
    <source>
        <dbReference type="Proteomes" id="UP001501183"/>
    </source>
</evidence>
<accession>A0ABP8P9X8</accession>
<protein>
    <recommendedName>
        <fullName evidence="3">CYTH domain-containing protein</fullName>
    </recommendedName>
</protein>
<gene>
    <name evidence="1" type="ORF">GCM10023094_33810</name>
</gene>
<keyword evidence="2" id="KW-1185">Reference proteome</keyword>
<organism evidence="1 2">
    <name type="scientific">Rhodococcus olei</name>
    <dbReference type="NCBI Taxonomy" id="2161675"/>
    <lineage>
        <taxon>Bacteria</taxon>
        <taxon>Bacillati</taxon>
        <taxon>Actinomycetota</taxon>
        <taxon>Actinomycetes</taxon>
        <taxon>Mycobacteriales</taxon>
        <taxon>Nocardiaceae</taxon>
        <taxon>Rhodococcus</taxon>
    </lineage>
</organism>
<comment type="caution">
    <text evidence="1">The sequence shown here is derived from an EMBL/GenBank/DDBJ whole genome shotgun (WGS) entry which is preliminary data.</text>
</comment>
<name>A0ABP8P9X8_9NOCA</name>
<dbReference type="RefSeq" id="WP_345347349.1">
    <property type="nucleotide sequence ID" value="NZ_BAABFB010000050.1"/>
</dbReference>
<reference evidence="2" key="1">
    <citation type="journal article" date="2019" name="Int. J. Syst. Evol. Microbiol.">
        <title>The Global Catalogue of Microorganisms (GCM) 10K type strain sequencing project: providing services to taxonomists for standard genome sequencing and annotation.</title>
        <authorList>
            <consortium name="The Broad Institute Genomics Platform"/>
            <consortium name="The Broad Institute Genome Sequencing Center for Infectious Disease"/>
            <person name="Wu L."/>
            <person name="Ma J."/>
        </authorList>
    </citation>
    <scope>NUCLEOTIDE SEQUENCE [LARGE SCALE GENOMIC DNA]</scope>
    <source>
        <strain evidence="2">JCM 32206</strain>
    </source>
</reference>
<sequence>MTMSAAHVTSREYKIMLRAAMFTGTEDIVLRKADAFRHASETPIRAVAFDIDGTLDSVSKRRRIRFVDTPGQHLRRHDYILRERTDVVTGQRETTLKFRHPDRYVAQDCHLSTDEPDWGTAKFEEDIKPPHHSLYSFSTTLEIGAGRRLDRLKDATGLYPGLADQLPSIDGHEPISTVGASTIRELVLTGADIQIGRSPKVEAKCALIVWYDLDKDPESPVVVEFSFRYGDKNEQYAGAVARHAHDAFLSLQGPALADWVDPESMTKTSYVYS</sequence>
<dbReference type="Proteomes" id="UP001501183">
    <property type="component" value="Unassembled WGS sequence"/>
</dbReference>